<proteinExistence type="predicted"/>
<sequence>MIFLDTSFLVAYFFENDDFHERAVEVNERIKNEEKVISNLVISEVLTVLIGCAIINFSVDG</sequence>
<organism evidence="3 4">
    <name type="scientific">Methanobrevibacter filiformis</name>
    <dbReference type="NCBI Taxonomy" id="55758"/>
    <lineage>
        <taxon>Archaea</taxon>
        <taxon>Methanobacteriati</taxon>
        <taxon>Methanobacteriota</taxon>
        <taxon>Methanomada group</taxon>
        <taxon>Methanobacteria</taxon>
        <taxon>Methanobacteriales</taxon>
        <taxon>Methanobacteriaceae</taxon>
        <taxon>Methanobrevibacter</taxon>
    </lineage>
</organism>
<keyword evidence="1" id="KW-1133">Transmembrane helix</keyword>
<dbReference type="OrthoDB" id="41298at2157"/>
<dbReference type="InterPro" id="IPR002716">
    <property type="entry name" value="PIN_dom"/>
</dbReference>
<evidence type="ECO:0000313" key="4">
    <source>
        <dbReference type="Proteomes" id="UP000077066"/>
    </source>
</evidence>
<keyword evidence="1" id="KW-0812">Transmembrane</keyword>
<reference evidence="3 4" key="1">
    <citation type="submission" date="2016-04" db="EMBL/GenBank/DDBJ databases">
        <title>Genome sequence of Methanobrevibacter filiformis DSM 11501.</title>
        <authorList>
            <person name="Poehlein A."/>
            <person name="Seedorf H."/>
            <person name="Daniel R."/>
        </authorList>
    </citation>
    <scope>NUCLEOTIDE SEQUENCE [LARGE SCALE GENOMIC DNA]</scope>
    <source>
        <strain evidence="3 4">DSM 11501</strain>
    </source>
</reference>
<dbReference type="Pfam" id="PF01850">
    <property type="entry name" value="PIN"/>
    <property type="match status" value="1"/>
</dbReference>
<dbReference type="Gene3D" id="3.40.50.1010">
    <property type="entry name" value="5'-nuclease"/>
    <property type="match status" value="1"/>
</dbReference>
<dbReference type="Proteomes" id="UP000077066">
    <property type="component" value="Unassembled WGS sequence"/>
</dbReference>
<dbReference type="PATRIC" id="fig|55758.3.peg.279"/>
<dbReference type="AlphaFoldDB" id="A0A166F417"/>
<dbReference type="STRING" id="55758.MBFIL_02510"/>
<evidence type="ECO:0000256" key="1">
    <source>
        <dbReference type="SAM" id="Phobius"/>
    </source>
</evidence>
<keyword evidence="4" id="KW-1185">Reference proteome</keyword>
<gene>
    <name evidence="3" type="ORF">MBFIL_02510</name>
</gene>
<dbReference type="SUPFAM" id="SSF88723">
    <property type="entry name" value="PIN domain-like"/>
    <property type="match status" value="1"/>
</dbReference>
<name>A0A166F417_9EURY</name>
<dbReference type="RefSeq" id="WP_066970698.1">
    <property type="nucleotide sequence ID" value="NZ_LWMT01000033.1"/>
</dbReference>
<evidence type="ECO:0000259" key="2">
    <source>
        <dbReference type="Pfam" id="PF01850"/>
    </source>
</evidence>
<feature type="domain" description="PIN" evidence="2">
    <location>
        <begin position="2"/>
        <end position="50"/>
    </location>
</feature>
<protein>
    <submittedName>
        <fullName evidence="3">PIN domain protein</fullName>
    </submittedName>
</protein>
<evidence type="ECO:0000313" key="3">
    <source>
        <dbReference type="EMBL" id="KZX17290.1"/>
    </source>
</evidence>
<keyword evidence="1" id="KW-0472">Membrane</keyword>
<dbReference type="InterPro" id="IPR029060">
    <property type="entry name" value="PIN-like_dom_sf"/>
</dbReference>
<comment type="caution">
    <text evidence="3">The sequence shown here is derived from an EMBL/GenBank/DDBJ whole genome shotgun (WGS) entry which is preliminary data.</text>
</comment>
<accession>A0A166F417</accession>
<feature type="transmembrane region" description="Helical" evidence="1">
    <location>
        <begin position="36"/>
        <end position="59"/>
    </location>
</feature>
<dbReference type="EMBL" id="LWMT01000033">
    <property type="protein sequence ID" value="KZX17290.1"/>
    <property type="molecule type" value="Genomic_DNA"/>
</dbReference>